<sequence length="470" mass="50893">MEGGGHYHHVCIVCNHAWHSEDRHPDRCGNEGCGSRQWKEQAASGKLYLLPIFLGLLGGAIMYVKLRDRDRRRGIRGLFLGCLATLVFLAIMGAANDNGDAAMGNAGPDGAQAEDDPVTADFGGPMPGLQGPAESVLEPAALSEIYELEEAMYVLALARPHVGQAGNGTVYLDGEAARGVLTGRQLQIAVDLVAVENTRQAQGPADGPDRQITGAEHRLSRLLSADQLELDMAEYNIRPFTPGAKAEYSGIMSDLSSSFGEVDSSLYGMHGRYSEGRISAENVTFLAAPEMGKFVHLVRAFRTLDQPEGLESPAKMMHDYMGITIGIHGEYLASVRDGTDEGREHMAQARLAGGVLSYLAGKEIWLWRNGETVEPAAWKERHEQYAIYWTDKMRAHNNRIAQSIDSYISGEGSRLNAVSHGELQAMRDEYKKLAAAEVPLHGEGLMGAVQGGGGTACTAEQRDVQVGTWK</sequence>
<feature type="transmembrane region" description="Helical" evidence="1">
    <location>
        <begin position="78"/>
        <end position="95"/>
    </location>
</feature>
<keyword evidence="1" id="KW-0472">Membrane</keyword>
<keyword evidence="1" id="KW-0812">Transmembrane</keyword>
<gene>
    <name evidence="2" type="ordered locus">CENSYa_1032</name>
</gene>
<dbReference type="AlphaFoldDB" id="A0RWE6"/>
<dbReference type="EMBL" id="DP000238">
    <property type="protein sequence ID" value="ABK77663.1"/>
    <property type="molecule type" value="Genomic_DNA"/>
</dbReference>
<dbReference type="KEGG" id="csy:CENSYa_1032"/>
<proteinExistence type="predicted"/>
<keyword evidence="1" id="KW-1133">Transmembrane helix</keyword>
<dbReference type="EnsemblBacteria" id="ABK77663">
    <property type="protein sequence ID" value="ABK77663"/>
    <property type="gene ID" value="CENSYa_1032"/>
</dbReference>
<dbReference type="Proteomes" id="UP000000758">
    <property type="component" value="Chromosome"/>
</dbReference>
<evidence type="ECO:0000256" key="1">
    <source>
        <dbReference type="SAM" id="Phobius"/>
    </source>
</evidence>
<keyword evidence="3" id="KW-1185">Reference proteome</keyword>
<organism evidence="2 3">
    <name type="scientific">Cenarchaeum symbiosum (strain A)</name>
    <dbReference type="NCBI Taxonomy" id="414004"/>
    <lineage>
        <taxon>Archaea</taxon>
        <taxon>Nitrososphaerota</taxon>
        <taxon>Candidatus Cenarchaeales</taxon>
        <taxon>Candidatus Cenarchaeaceae</taxon>
        <taxon>Candidatus Cenarchaeum</taxon>
    </lineage>
</organism>
<accession>A0RWE6</accession>
<feature type="transmembrane region" description="Helical" evidence="1">
    <location>
        <begin position="47"/>
        <end position="66"/>
    </location>
</feature>
<evidence type="ECO:0000313" key="3">
    <source>
        <dbReference type="Proteomes" id="UP000000758"/>
    </source>
</evidence>
<evidence type="ECO:0000313" key="2">
    <source>
        <dbReference type="EMBL" id="ABK77663.1"/>
    </source>
</evidence>
<protein>
    <submittedName>
        <fullName evidence="2">Uncharacterized protein</fullName>
    </submittedName>
</protein>
<name>A0RWE6_CENSY</name>
<reference evidence="2 3" key="1">
    <citation type="journal article" date="2006" name="Proc. Natl. Acad. Sci. U.S.A.">
        <title>Genomic analysis of the uncultivated marine crenarchaeote Cenarchaeum symbiosum.</title>
        <authorList>
            <person name="Hallam S.J."/>
            <person name="Konstantinidis K.T."/>
            <person name="Putnam N."/>
            <person name="Schleper C."/>
            <person name="Watanabe Y."/>
            <person name="Sugahara J."/>
            <person name="Preston C."/>
            <person name="de la Torre J."/>
            <person name="Richardson P.M."/>
            <person name="DeLong E.F."/>
        </authorList>
    </citation>
    <scope>NUCLEOTIDE SEQUENCE [LARGE SCALE GENOMIC DNA]</scope>
    <source>
        <strain evidence="3">A</strain>
    </source>
</reference>
<dbReference type="HOGENOM" id="CLU_580890_0_0_2"/>